<evidence type="ECO:0000313" key="2">
    <source>
        <dbReference type="EMBL" id="NIY71323.1"/>
    </source>
</evidence>
<dbReference type="Pfam" id="PF09994">
    <property type="entry name" value="T6SS_Tle1-like_cat"/>
    <property type="match status" value="1"/>
</dbReference>
<feature type="domain" description="T6SS Phospholipase effector Tle1-like catalytic" evidence="1">
    <location>
        <begin position="30"/>
        <end position="280"/>
    </location>
</feature>
<keyword evidence="3" id="KW-1185">Reference proteome</keyword>
<gene>
    <name evidence="2" type="ORF">HCZ30_02610</name>
</gene>
<evidence type="ECO:0000259" key="1">
    <source>
        <dbReference type="Pfam" id="PF09994"/>
    </source>
</evidence>
<proteinExistence type="predicted"/>
<dbReference type="RefSeq" id="WP_167636199.1">
    <property type="nucleotide sequence ID" value="NZ_JAATOP010000001.1"/>
</dbReference>
<dbReference type="Proteomes" id="UP000709466">
    <property type="component" value="Unassembled WGS sequence"/>
</dbReference>
<dbReference type="PANTHER" id="PTHR33840:SF1">
    <property type="entry name" value="TLE1 PHOSPHOLIPASE DOMAIN-CONTAINING PROTEIN"/>
    <property type="match status" value="1"/>
</dbReference>
<organism evidence="2 3">
    <name type="scientific">Marivivens donghaensis</name>
    <dbReference type="NCBI Taxonomy" id="1699413"/>
    <lineage>
        <taxon>Bacteria</taxon>
        <taxon>Pseudomonadati</taxon>
        <taxon>Pseudomonadota</taxon>
        <taxon>Alphaproteobacteria</taxon>
        <taxon>Rhodobacterales</taxon>
        <taxon>Paracoccaceae</taxon>
        <taxon>Marivivens group</taxon>
        <taxon>Marivivens</taxon>
    </lineage>
</organism>
<evidence type="ECO:0000313" key="3">
    <source>
        <dbReference type="Proteomes" id="UP000709466"/>
    </source>
</evidence>
<protein>
    <submittedName>
        <fullName evidence="2">DUF2235 domain-containing protein</fullName>
    </submittedName>
</protein>
<name>A0ABX0VXF9_9RHOB</name>
<sequence length="354" mass="40268">MKLGNWILRFFNKEPRVEEKIVRKRGAATHVIILDGTNSSLRPEEETNAGLIYKLLRENGYSANMTLYYEAGIQWKDWTETFSVVAGRGINRQIKRAYGALCSRWREGDDIVLIGFSRGAFAVRSLAGVIDRVGLVRSHHANERNIRQAYRYYSQGAGSPYAKKFSELHCTRDVTISALGCFDTVKSLGLRVPLLWKLEEERHSFHSDGLVPAVKSAFHALALHENRDVFAPEIWKTPENWTGVIEQAWFRGSHGDVGGHITPFTSARPLSNIPLVWMLEKLGNHGLPLPAGWRQQFPCDPDAPEVGLWVGWGKLFLLRHKRIACTDPSEFIHETAELPPPPRHWFFGFRTRKS</sequence>
<comment type="caution">
    <text evidence="2">The sequence shown here is derived from an EMBL/GenBank/DDBJ whole genome shotgun (WGS) entry which is preliminary data.</text>
</comment>
<reference evidence="2 3" key="1">
    <citation type="submission" date="2020-03" db="EMBL/GenBank/DDBJ databases">
        <title>Bacterial isolates of synthetic phycosphere.</title>
        <authorList>
            <person name="Fu H."/>
            <person name="Moran M.A."/>
        </authorList>
    </citation>
    <scope>NUCLEOTIDE SEQUENCE [LARGE SCALE GENOMIC DNA]</scope>
    <source>
        <strain evidence="2 3">HF1</strain>
    </source>
</reference>
<dbReference type="EMBL" id="JAATOP010000001">
    <property type="protein sequence ID" value="NIY71323.1"/>
    <property type="molecule type" value="Genomic_DNA"/>
</dbReference>
<dbReference type="InterPro" id="IPR018712">
    <property type="entry name" value="Tle1-like_cat"/>
</dbReference>
<accession>A0ABX0VXF9</accession>
<dbReference type="PANTHER" id="PTHR33840">
    <property type="match status" value="1"/>
</dbReference>